<gene>
    <name evidence="2" type="ORF">PLEPLA_LOCUS47337</name>
</gene>
<reference evidence="2" key="1">
    <citation type="submission" date="2020-03" db="EMBL/GenBank/DDBJ databases">
        <authorList>
            <person name="Weist P."/>
        </authorList>
    </citation>
    <scope>NUCLEOTIDE SEQUENCE</scope>
</reference>
<proteinExistence type="predicted"/>
<feature type="transmembrane region" description="Helical" evidence="1">
    <location>
        <begin position="9"/>
        <end position="28"/>
    </location>
</feature>
<protein>
    <submittedName>
        <fullName evidence="2">Uncharacterized protein</fullName>
    </submittedName>
</protein>
<dbReference type="AlphaFoldDB" id="A0A9N7W1I7"/>
<keyword evidence="1" id="KW-0812">Transmembrane</keyword>
<evidence type="ECO:0000313" key="3">
    <source>
        <dbReference type="Proteomes" id="UP001153269"/>
    </source>
</evidence>
<evidence type="ECO:0000256" key="1">
    <source>
        <dbReference type="SAM" id="Phobius"/>
    </source>
</evidence>
<organism evidence="2 3">
    <name type="scientific">Pleuronectes platessa</name>
    <name type="common">European plaice</name>
    <dbReference type="NCBI Taxonomy" id="8262"/>
    <lineage>
        <taxon>Eukaryota</taxon>
        <taxon>Metazoa</taxon>
        <taxon>Chordata</taxon>
        <taxon>Craniata</taxon>
        <taxon>Vertebrata</taxon>
        <taxon>Euteleostomi</taxon>
        <taxon>Actinopterygii</taxon>
        <taxon>Neopterygii</taxon>
        <taxon>Teleostei</taxon>
        <taxon>Neoteleostei</taxon>
        <taxon>Acanthomorphata</taxon>
        <taxon>Carangaria</taxon>
        <taxon>Pleuronectiformes</taxon>
        <taxon>Pleuronectoidei</taxon>
        <taxon>Pleuronectidae</taxon>
        <taxon>Pleuronectes</taxon>
    </lineage>
</organism>
<comment type="caution">
    <text evidence="2">The sequence shown here is derived from an EMBL/GenBank/DDBJ whole genome shotgun (WGS) entry which is preliminary data.</text>
</comment>
<evidence type="ECO:0000313" key="2">
    <source>
        <dbReference type="EMBL" id="CAB1459500.1"/>
    </source>
</evidence>
<sequence length="81" mass="8798">MKSEQQSHTLHLIIIIIIIILIIILFHTCRAETAVPGPAHLPAAAVPSARGGCPALLPRLQPSLIPDLPSQIFAMWALHRP</sequence>
<keyword evidence="3" id="KW-1185">Reference proteome</keyword>
<name>A0A9N7W1I7_PLEPL</name>
<dbReference type="Proteomes" id="UP001153269">
    <property type="component" value="Unassembled WGS sequence"/>
</dbReference>
<keyword evidence="1" id="KW-0472">Membrane</keyword>
<dbReference type="EMBL" id="CADEAL010004435">
    <property type="protein sequence ID" value="CAB1459500.1"/>
    <property type="molecule type" value="Genomic_DNA"/>
</dbReference>
<accession>A0A9N7W1I7</accession>
<keyword evidence="1" id="KW-1133">Transmembrane helix</keyword>